<gene>
    <name evidence="2" type="primary">vgrG</name>
    <name evidence="2" type="ORF">PQO05_16710</name>
</gene>
<dbReference type="Gene3D" id="2.40.50.230">
    <property type="entry name" value="Gp5 N-terminal domain"/>
    <property type="match status" value="1"/>
</dbReference>
<proteinExistence type="predicted"/>
<evidence type="ECO:0000313" key="3">
    <source>
        <dbReference type="Proteomes" id="UP001216139"/>
    </source>
</evidence>
<name>A0ABY7T2A2_9SPHI</name>
<accession>A0ABY7T2A2</accession>
<dbReference type="SUPFAM" id="SSF69279">
    <property type="entry name" value="Phage tail proteins"/>
    <property type="match status" value="1"/>
</dbReference>
<reference evidence="2 3" key="1">
    <citation type="submission" date="2023-02" db="EMBL/GenBank/DDBJ databases">
        <title>Genome sequence of Mucilaginibacter jinjuensis strain KACC 16571.</title>
        <authorList>
            <person name="Kim S."/>
            <person name="Heo J."/>
            <person name="Kwon S.-W."/>
        </authorList>
    </citation>
    <scope>NUCLEOTIDE SEQUENCE [LARGE SCALE GENOMIC DNA]</scope>
    <source>
        <strain evidence="2 3">KACC 16571</strain>
    </source>
</reference>
<keyword evidence="3" id="KW-1185">Reference proteome</keyword>
<evidence type="ECO:0000259" key="1">
    <source>
        <dbReference type="Pfam" id="PF04717"/>
    </source>
</evidence>
<dbReference type="InterPro" id="IPR006531">
    <property type="entry name" value="Gp5/Vgr_OB"/>
</dbReference>
<organism evidence="2 3">
    <name type="scientific">Mucilaginibacter jinjuensis</name>
    <dbReference type="NCBI Taxonomy" id="1176721"/>
    <lineage>
        <taxon>Bacteria</taxon>
        <taxon>Pseudomonadati</taxon>
        <taxon>Bacteroidota</taxon>
        <taxon>Sphingobacteriia</taxon>
        <taxon>Sphingobacteriales</taxon>
        <taxon>Sphingobacteriaceae</taxon>
        <taxon>Mucilaginibacter</taxon>
    </lineage>
</organism>
<dbReference type="RefSeq" id="WP_273628559.1">
    <property type="nucleotide sequence ID" value="NZ_CP117167.1"/>
</dbReference>
<evidence type="ECO:0000313" key="2">
    <source>
        <dbReference type="EMBL" id="WCT10378.1"/>
    </source>
</evidence>
<dbReference type="NCBIfam" id="TIGR01646">
    <property type="entry name" value="vgr_GE"/>
    <property type="match status" value="1"/>
</dbReference>
<dbReference type="EMBL" id="CP117167">
    <property type="protein sequence ID" value="WCT10378.1"/>
    <property type="molecule type" value="Genomic_DNA"/>
</dbReference>
<dbReference type="InterPro" id="IPR037026">
    <property type="entry name" value="Vgr_OB-fold_dom_sf"/>
</dbReference>
<sequence length="583" mass="63949">MPNDRTIPSEAPKSVCTFTILSEGNAVSKTYQVLSIVVNKEINRVPSASIIIMDGEPSKQSFEISNKDDFIPGKNIEIKAGYRANEETIFKGIVIKHGIKIRKTSSVLVVECRDVAIKMTVVCKNKYFTDLKDSDMIEELISPYQIDKDVDASTVQQKEIVQYNTTDWDMLLCRADVNSLLCIASDGKLSVKKPDFTSDTALTIQYGATVHDLDAEIDARYQLKGVKAIAWNSTDQEMITDVESEDPGVPDAGNLSADTLSGVIGADDFQLQHSGKLPDQELQQWANSKMLRHRLAKLRGRVTTDGTPAVIPGKMIELKGVGERFEGKLFVTGVRHEINKGDWKTTFQFGVNPEWFAQTYEVQQPLAGALLPAVQGLQIGVVTKLENDPDGEDRIMVRLPNISTQEDGIWSRVSTLDAGDKRGTFFRPEIGDEVIVGFINNDPRFAMILGMLNSSKKPAPLTASDKNDEKGYVSRSEMKMIFNDDKKTIDIETPAGNKVLISEDEKMIQLTDQNGNKITMNQDGIKLESIKDIVMTTSAGDVKMEGVNANLKGSAQVKVEGSAGAEISSSGSTAVKGSIVQIN</sequence>
<dbReference type="SUPFAM" id="SSF69255">
    <property type="entry name" value="gp5 N-terminal domain-like"/>
    <property type="match status" value="1"/>
</dbReference>
<dbReference type="Pfam" id="PF04717">
    <property type="entry name" value="Phage_base_V"/>
    <property type="match status" value="1"/>
</dbReference>
<feature type="domain" description="Gp5/Type VI secretion system Vgr protein OB-fold" evidence="1">
    <location>
        <begin position="378"/>
        <end position="452"/>
    </location>
</feature>
<dbReference type="InterPro" id="IPR006533">
    <property type="entry name" value="T6SS_Vgr_RhsGE"/>
</dbReference>
<dbReference type="Proteomes" id="UP001216139">
    <property type="component" value="Chromosome"/>
</dbReference>
<protein>
    <submittedName>
        <fullName evidence="2">Type VI secretion system tip protein VgrG</fullName>
    </submittedName>
</protein>